<dbReference type="InterPro" id="IPR035965">
    <property type="entry name" value="PAS-like_dom_sf"/>
</dbReference>
<evidence type="ECO:0000256" key="6">
    <source>
        <dbReference type="SAM" id="Phobius"/>
    </source>
</evidence>
<evidence type="ECO:0000256" key="1">
    <source>
        <dbReference type="ARBA" id="ARBA00004370"/>
    </source>
</evidence>
<dbReference type="SUPFAM" id="SSF55785">
    <property type="entry name" value="PYP-like sensor domain (PAS domain)"/>
    <property type="match status" value="1"/>
</dbReference>
<feature type="domain" description="PAS" evidence="8">
    <location>
        <begin position="38"/>
        <end position="92"/>
    </location>
</feature>
<dbReference type="SUPFAM" id="SSF58104">
    <property type="entry name" value="Methyl-accepting chemotaxis protein (MCP) signaling domain"/>
    <property type="match status" value="1"/>
</dbReference>
<dbReference type="PROSITE" id="PS50111">
    <property type="entry name" value="CHEMOTAXIS_TRANSDUC_2"/>
    <property type="match status" value="1"/>
</dbReference>
<dbReference type="PANTHER" id="PTHR32089">
    <property type="entry name" value="METHYL-ACCEPTING CHEMOTAXIS PROTEIN MCPB"/>
    <property type="match status" value="1"/>
</dbReference>
<feature type="transmembrane region" description="Helical" evidence="6">
    <location>
        <begin position="208"/>
        <end position="229"/>
    </location>
</feature>
<dbReference type="NCBIfam" id="TIGR00229">
    <property type="entry name" value="sensory_box"/>
    <property type="match status" value="1"/>
</dbReference>
<evidence type="ECO:0000259" key="7">
    <source>
        <dbReference type="PROSITE" id="PS50111"/>
    </source>
</evidence>
<evidence type="ECO:0000256" key="3">
    <source>
        <dbReference type="ARBA" id="ARBA00029447"/>
    </source>
</evidence>
<keyword evidence="10" id="KW-1185">Reference proteome</keyword>
<dbReference type="SMART" id="SM00283">
    <property type="entry name" value="MA"/>
    <property type="match status" value="1"/>
</dbReference>
<evidence type="ECO:0000256" key="4">
    <source>
        <dbReference type="PROSITE-ProRule" id="PRU00284"/>
    </source>
</evidence>
<gene>
    <name evidence="9" type="primary">aer_5</name>
    <name evidence="9" type="ORF">MAQ5080_03181</name>
</gene>
<dbReference type="GO" id="GO:0004888">
    <property type="term" value="F:transmembrane signaling receptor activity"/>
    <property type="evidence" value="ECO:0007669"/>
    <property type="project" value="InterPro"/>
</dbReference>
<dbReference type="InterPro" id="IPR001610">
    <property type="entry name" value="PAC"/>
</dbReference>
<dbReference type="PROSITE" id="PS50112">
    <property type="entry name" value="PAS"/>
    <property type="match status" value="1"/>
</dbReference>
<accession>A0A1A8TNQ0</accession>
<evidence type="ECO:0000256" key="5">
    <source>
        <dbReference type="SAM" id="Coils"/>
    </source>
</evidence>
<keyword evidence="6" id="KW-0472">Membrane</keyword>
<feature type="coiled-coil region" evidence="5">
    <location>
        <begin position="315"/>
        <end position="381"/>
    </location>
</feature>
<dbReference type="GO" id="GO:0007165">
    <property type="term" value="P:signal transduction"/>
    <property type="evidence" value="ECO:0007669"/>
    <property type="project" value="UniProtKB-KW"/>
</dbReference>
<dbReference type="Pfam" id="PF00015">
    <property type="entry name" value="MCPsignal"/>
    <property type="match status" value="1"/>
</dbReference>
<dbReference type="Gene3D" id="3.30.450.20">
    <property type="entry name" value="PAS domain"/>
    <property type="match status" value="1"/>
</dbReference>
<keyword evidence="2 4" id="KW-0807">Transducer</keyword>
<dbReference type="Gene3D" id="1.10.287.950">
    <property type="entry name" value="Methyl-accepting chemotaxis protein"/>
    <property type="match status" value="1"/>
</dbReference>
<dbReference type="STRING" id="295068.MAQ5080_03181"/>
<keyword evidence="6" id="KW-1133">Transmembrane helix</keyword>
<feature type="domain" description="Methyl-accepting transducer" evidence="7">
    <location>
        <begin position="283"/>
        <end position="519"/>
    </location>
</feature>
<name>A0A1A8TNQ0_9GAMM</name>
<dbReference type="GO" id="GO:0006935">
    <property type="term" value="P:chemotaxis"/>
    <property type="evidence" value="ECO:0007669"/>
    <property type="project" value="InterPro"/>
</dbReference>
<evidence type="ECO:0000313" key="10">
    <source>
        <dbReference type="Proteomes" id="UP000092627"/>
    </source>
</evidence>
<feature type="transmembrane region" description="Helical" evidence="6">
    <location>
        <begin position="183"/>
        <end position="202"/>
    </location>
</feature>
<feature type="transmembrane region" description="Helical" evidence="6">
    <location>
        <begin position="6"/>
        <end position="31"/>
    </location>
</feature>
<evidence type="ECO:0000313" key="9">
    <source>
        <dbReference type="EMBL" id="SBS35458.1"/>
    </source>
</evidence>
<sequence length="562" mass="61792">MYELNALIMILVMVALYSQDTLVVLIFCLIVGRDMSFQQQGTERKLDKESNILSITTPDSTITYVNKEFESISGFDSEEVLNQYHNIIRHPDMPKAAFADMWQHLQAKQSWMGVVKNRCKDGGYYWVDAYASPVVVDDKVVEYQSVRRAPSQAVQQRAENLYQALNSGSEPSKKLPKKPLLSFPIRCVLALISYFVASNVMASQLDGGLLWGANAVCFTFLLALLWWCYQPLNLAIQRAKNVSDSNLAAYVYTGRTDEAGFIRLALTRLRGETAAVVGRITNFSLLLREKQNEVCASVLASERALDELSKDFSSIEQATDDMVAAVEEVAQATQDGTTVTEAAFATMSNGQQAISTAREAMDAVRAHINQANDELERLHADSEAISSVVGVIQEVAEQTNLLALNAAIEAARAGEQGRGFAVVADEVRSLATRTYKSTEAIIGAIERVQLGSFAACEKMASAVTAVERTHEESISVEHAVTEVREGLDQIHQNAMQTAAAMNQQSAAAMQINQRIANAVTVTAGIVEKCRDNSGACDELYDLSEKMEGLAQQFWRQVTRPKN</sequence>
<dbReference type="EMBL" id="FLOC01000022">
    <property type="protein sequence ID" value="SBS35458.1"/>
    <property type="molecule type" value="Genomic_DNA"/>
</dbReference>
<keyword evidence="9" id="KW-0675">Receptor</keyword>
<dbReference type="CDD" id="cd00130">
    <property type="entry name" value="PAS"/>
    <property type="match status" value="1"/>
</dbReference>
<dbReference type="InterPro" id="IPR000014">
    <property type="entry name" value="PAS"/>
</dbReference>
<protein>
    <submittedName>
        <fullName evidence="9">Aerotaxis receptor</fullName>
    </submittedName>
</protein>
<dbReference type="InterPro" id="IPR013655">
    <property type="entry name" value="PAS_fold_3"/>
</dbReference>
<comment type="subcellular location">
    <subcellularLocation>
        <location evidence="1">Membrane</location>
    </subcellularLocation>
</comment>
<evidence type="ECO:0000256" key="2">
    <source>
        <dbReference type="ARBA" id="ARBA00023224"/>
    </source>
</evidence>
<keyword evidence="5" id="KW-0175">Coiled coil</keyword>
<comment type="similarity">
    <text evidence="3">Belongs to the methyl-accepting chemotaxis (MCP) protein family.</text>
</comment>
<dbReference type="PRINTS" id="PR00260">
    <property type="entry name" value="CHEMTRNSDUCR"/>
</dbReference>
<dbReference type="OrthoDB" id="5675566at2"/>
<dbReference type="InterPro" id="IPR004090">
    <property type="entry name" value="Chemotax_Me-accpt_rcpt"/>
</dbReference>
<dbReference type="SMART" id="SM00086">
    <property type="entry name" value="PAC"/>
    <property type="match status" value="1"/>
</dbReference>
<dbReference type="GO" id="GO:0016020">
    <property type="term" value="C:membrane"/>
    <property type="evidence" value="ECO:0007669"/>
    <property type="project" value="UniProtKB-SubCell"/>
</dbReference>
<dbReference type="Pfam" id="PF08447">
    <property type="entry name" value="PAS_3"/>
    <property type="match status" value="1"/>
</dbReference>
<dbReference type="Proteomes" id="UP000092627">
    <property type="component" value="Unassembled WGS sequence"/>
</dbReference>
<dbReference type="CDD" id="cd11386">
    <property type="entry name" value="MCP_signal"/>
    <property type="match status" value="1"/>
</dbReference>
<keyword evidence="6" id="KW-0812">Transmembrane</keyword>
<dbReference type="AlphaFoldDB" id="A0A1A8TNQ0"/>
<proteinExistence type="inferred from homology"/>
<reference evidence="9 10" key="1">
    <citation type="submission" date="2016-06" db="EMBL/GenBank/DDBJ databases">
        <authorList>
            <person name="Kjaerup R.B."/>
            <person name="Dalgaard T.S."/>
            <person name="Juul-Madsen H.R."/>
        </authorList>
    </citation>
    <scope>NUCLEOTIDE SEQUENCE [LARGE SCALE GENOMIC DNA]</scope>
    <source>
        <strain evidence="9 10">CECT 5080</strain>
    </source>
</reference>
<dbReference type="InterPro" id="IPR004089">
    <property type="entry name" value="MCPsignal_dom"/>
</dbReference>
<organism evidence="9 10">
    <name type="scientific">Marinomonas aquimarina</name>
    <dbReference type="NCBI Taxonomy" id="295068"/>
    <lineage>
        <taxon>Bacteria</taxon>
        <taxon>Pseudomonadati</taxon>
        <taxon>Pseudomonadota</taxon>
        <taxon>Gammaproteobacteria</taxon>
        <taxon>Oceanospirillales</taxon>
        <taxon>Oceanospirillaceae</taxon>
        <taxon>Marinomonas</taxon>
    </lineage>
</organism>
<evidence type="ECO:0000259" key="8">
    <source>
        <dbReference type="PROSITE" id="PS50112"/>
    </source>
</evidence>
<dbReference type="PANTHER" id="PTHR32089:SF74">
    <property type="entry name" value="METHYL-ACCEPTING CHEMOTAXIS PROTEIN AER"/>
    <property type="match status" value="1"/>
</dbReference>